<protein>
    <recommendedName>
        <fullName evidence="1">DinB-like domain-containing protein</fullName>
    </recommendedName>
</protein>
<dbReference type="Pfam" id="PF12867">
    <property type="entry name" value="DinB_2"/>
    <property type="match status" value="1"/>
</dbReference>
<dbReference type="EMBL" id="MTPW01000001">
    <property type="protein sequence ID" value="PQJ32472.1"/>
    <property type="molecule type" value="Genomic_DNA"/>
</dbReference>
<accession>A0A2S7UE28</accession>
<dbReference type="InterPro" id="IPR024775">
    <property type="entry name" value="DinB-like"/>
</dbReference>
<dbReference type="InterPro" id="IPR034660">
    <property type="entry name" value="DinB/YfiT-like"/>
</dbReference>
<evidence type="ECO:0000259" key="1">
    <source>
        <dbReference type="Pfam" id="PF12867"/>
    </source>
</evidence>
<dbReference type="AlphaFoldDB" id="A0A2S7UE28"/>
<feature type="domain" description="DinB-like" evidence="1">
    <location>
        <begin position="51"/>
        <end position="163"/>
    </location>
</feature>
<dbReference type="Proteomes" id="UP000239747">
    <property type="component" value="Unassembled WGS sequence"/>
</dbReference>
<gene>
    <name evidence="2" type="ORF">BST92_11275</name>
</gene>
<dbReference type="OrthoDB" id="9793216at2"/>
<evidence type="ECO:0000313" key="3">
    <source>
        <dbReference type="Proteomes" id="UP000239747"/>
    </source>
</evidence>
<keyword evidence="3" id="KW-1185">Reference proteome</keyword>
<evidence type="ECO:0000313" key="2">
    <source>
        <dbReference type="EMBL" id="PQJ32472.1"/>
    </source>
</evidence>
<organism evidence="2 3">
    <name type="scientific">Nonlabens arenilitoris</name>
    <dbReference type="NCBI Taxonomy" id="1217969"/>
    <lineage>
        <taxon>Bacteria</taxon>
        <taxon>Pseudomonadati</taxon>
        <taxon>Bacteroidota</taxon>
        <taxon>Flavobacteriia</taxon>
        <taxon>Flavobacteriales</taxon>
        <taxon>Flavobacteriaceae</taxon>
        <taxon>Nonlabens</taxon>
    </lineage>
</organism>
<comment type="caution">
    <text evidence="2">The sequence shown here is derived from an EMBL/GenBank/DDBJ whole genome shotgun (WGS) entry which is preliminary data.</text>
</comment>
<dbReference type="Gene3D" id="1.20.120.450">
    <property type="entry name" value="dinb family like domain"/>
    <property type="match status" value="1"/>
</dbReference>
<dbReference type="RefSeq" id="WP_105071547.1">
    <property type="nucleotide sequence ID" value="NZ_MTPW01000001.1"/>
</dbReference>
<sequence>MTRKELQSGEYNSYYDHYLNLVPESASIDTILQSSLEDTIRFINKIDKPFDTTYATGKWSIGEVLMHNIDTERVFAYRALRFMRGDQTPLPGFDQDVFAQDYSNYAFAKADLINSFKATRNATIDLFKSITAKQLISRGVASESPMSVRVIPFLIAGHNKHHENVIRERYLS</sequence>
<dbReference type="SUPFAM" id="SSF109854">
    <property type="entry name" value="DinB/YfiT-like putative metalloenzymes"/>
    <property type="match status" value="1"/>
</dbReference>
<reference evidence="2 3" key="1">
    <citation type="submission" date="2017-01" db="EMBL/GenBank/DDBJ databases">
        <title>Trade-off between light-utilization and light-protection in marine flavobacteria.</title>
        <authorList>
            <person name="Kumagai Y."/>
            <person name="Yoshizawa S."/>
            <person name="Kogure K."/>
            <person name="Iwasaki W."/>
        </authorList>
    </citation>
    <scope>NUCLEOTIDE SEQUENCE [LARGE SCALE GENOMIC DNA]</scope>
    <source>
        <strain evidence="2 3">KCTC 32109</strain>
    </source>
</reference>
<name>A0A2S7UE28_9FLAO</name>
<proteinExistence type="predicted"/>